<evidence type="ECO:0000256" key="2">
    <source>
        <dbReference type="SAM" id="MobiDB-lite"/>
    </source>
</evidence>
<comment type="similarity">
    <text evidence="1">Belongs to the Cyclase 1 superfamily.</text>
</comment>
<dbReference type="PANTHER" id="PTHR34861">
    <property type="match status" value="1"/>
</dbReference>
<dbReference type="GO" id="GO:0019441">
    <property type="term" value="P:L-tryptophan catabolic process to kynurenine"/>
    <property type="evidence" value="ECO:0007669"/>
    <property type="project" value="InterPro"/>
</dbReference>
<comment type="caution">
    <text evidence="3">The sequence shown here is derived from an EMBL/GenBank/DDBJ whole genome shotgun (WGS) entry which is preliminary data.</text>
</comment>
<evidence type="ECO:0000256" key="1">
    <source>
        <dbReference type="ARBA" id="ARBA00007865"/>
    </source>
</evidence>
<dbReference type="GO" id="GO:0004061">
    <property type="term" value="F:arylformamidase activity"/>
    <property type="evidence" value="ECO:0007669"/>
    <property type="project" value="InterPro"/>
</dbReference>
<evidence type="ECO:0008006" key="5">
    <source>
        <dbReference type="Google" id="ProtNLM"/>
    </source>
</evidence>
<feature type="region of interest" description="Disordered" evidence="2">
    <location>
        <begin position="127"/>
        <end position="147"/>
    </location>
</feature>
<proteinExistence type="inferred from homology"/>
<dbReference type="Pfam" id="PF04199">
    <property type="entry name" value="Cyclase"/>
    <property type="match status" value="1"/>
</dbReference>
<protein>
    <recommendedName>
        <fullName evidence="5">Cyclase</fullName>
    </recommendedName>
</protein>
<dbReference type="EMBL" id="PUHP01001663">
    <property type="protein sequence ID" value="TQN65378.1"/>
    <property type="molecule type" value="Genomic_DNA"/>
</dbReference>
<reference evidence="3 4" key="1">
    <citation type="journal article" date="2019" name="Sci. Rep.">
        <title>Colletotrichum shisoi sp. nov., an anthracnose pathogen of Perilla frutescens in Japan: molecular phylogenetic, morphological and genomic evidence.</title>
        <authorList>
            <person name="Gan P."/>
            <person name="Tsushima A."/>
            <person name="Hiroyama R."/>
            <person name="Narusaka M."/>
            <person name="Takano Y."/>
            <person name="Narusaka Y."/>
            <person name="Kawaradani M."/>
            <person name="Damm U."/>
            <person name="Shirasu K."/>
        </authorList>
    </citation>
    <scope>NUCLEOTIDE SEQUENCE [LARGE SCALE GENOMIC DNA]</scope>
    <source>
        <strain evidence="3 4">PG-2018a</strain>
    </source>
</reference>
<dbReference type="Proteomes" id="UP000326340">
    <property type="component" value="Unassembled WGS sequence"/>
</dbReference>
<sequence>MTALSLPDYDTLPPVEGMPKGCAWSVFDKDGKKDVYRTLNLLTPKVIREAGAEVRDGVSISLNWPLDSMNKFAIEGRKQTIHTVHSLHSTGLNDGLGWDDELDFNAQGSSQWDSLVHWQHQETGLAYNGFKPTQPTPRRRGSTTTPLDGYRITVRDIEAVAAHQGVAFKQGDIFILTTGITAIFDTPEPADLAKMAQRKLSGAHGTEKTARWFWDRHFADGAEAPMTSLVLQPYFLSLLGMPIGE</sequence>
<dbReference type="InterPro" id="IPR007325">
    <property type="entry name" value="KFase/CYL"/>
</dbReference>
<dbReference type="OrthoDB" id="5396at2759"/>
<dbReference type="Gene3D" id="3.50.30.50">
    <property type="entry name" value="Putative cyclase"/>
    <property type="match status" value="1"/>
</dbReference>
<evidence type="ECO:0000313" key="4">
    <source>
        <dbReference type="Proteomes" id="UP000326340"/>
    </source>
</evidence>
<name>A0A5Q4BEP2_9PEZI</name>
<dbReference type="AlphaFoldDB" id="A0A5Q4BEP2"/>
<keyword evidence="4" id="KW-1185">Reference proteome</keyword>
<gene>
    <name evidence="3" type="ORF">CSHISOI_09892</name>
</gene>
<accession>A0A5Q4BEP2</accession>
<evidence type="ECO:0000313" key="3">
    <source>
        <dbReference type="EMBL" id="TQN65378.1"/>
    </source>
</evidence>
<organism evidence="3 4">
    <name type="scientific">Colletotrichum shisoi</name>
    <dbReference type="NCBI Taxonomy" id="2078593"/>
    <lineage>
        <taxon>Eukaryota</taxon>
        <taxon>Fungi</taxon>
        <taxon>Dikarya</taxon>
        <taxon>Ascomycota</taxon>
        <taxon>Pezizomycotina</taxon>
        <taxon>Sordariomycetes</taxon>
        <taxon>Hypocreomycetidae</taxon>
        <taxon>Glomerellales</taxon>
        <taxon>Glomerellaceae</taxon>
        <taxon>Colletotrichum</taxon>
        <taxon>Colletotrichum destructivum species complex</taxon>
    </lineage>
</organism>
<dbReference type="InterPro" id="IPR037175">
    <property type="entry name" value="KFase_sf"/>
</dbReference>
<dbReference type="PANTHER" id="PTHR34861:SF10">
    <property type="entry name" value="CYCLASE"/>
    <property type="match status" value="1"/>
</dbReference>
<feature type="non-terminal residue" evidence="3">
    <location>
        <position position="245"/>
    </location>
</feature>